<evidence type="ECO:0000313" key="2">
    <source>
        <dbReference type="EMBL" id="MBB4045625.1"/>
    </source>
</evidence>
<dbReference type="Proteomes" id="UP000560658">
    <property type="component" value="Unassembled WGS sequence"/>
</dbReference>
<feature type="transmembrane region" description="Helical" evidence="1">
    <location>
        <begin position="63"/>
        <end position="82"/>
    </location>
</feature>
<proteinExistence type="predicted"/>
<keyword evidence="1" id="KW-1133">Transmembrane helix</keyword>
<evidence type="ECO:0000313" key="3">
    <source>
        <dbReference type="Proteomes" id="UP000560658"/>
    </source>
</evidence>
<keyword evidence="3" id="KW-1185">Reference proteome</keyword>
<comment type="caution">
    <text evidence="2">The sequence shown here is derived from an EMBL/GenBank/DDBJ whole genome shotgun (WGS) entry which is preliminary data.</text>
</comment>
<feature type="transmembrane region" description="Helical" evidence="1">
    <location>
        <begin position="23"/>
        <end position="42"/>
    </location>
</feature>
<gene>
    <name evidence="2" type="ORF">GGR06_003440</name>
</gene>
<accession>A0A840DAG3</accession>
<keyword evidence="1" id="KW-0812">Transmembrane</keyword>
<reference evidence="2" key="1">
    <citation type="submission" date="2020-08" db="EMBL/GenBank/DDBJ databases">
        <title>Genomic Encyclopedia of Type Strains, Phase IV (KMG-IV): sequencing the most valuable type-strain genomes for metagenomic binning, comparative biology and taxonomic classification.</title>
        <authorList>
            <person name="Goeker M."/>
        </authorList>
    </citation>
    <scope>NUCLEOTIDE SEQUENCE [LARGE SCALE GENOMIC DNA]</scope>
    <source>
        <strain evidence="2">DSM 105720</strain>
    </source>
</reference>
<keyword evidence="1" id="KW-0472">Membrane</keyword>
<dbReference type="AlphaFoldDB" id="A0A840DAG3"/>
<dbReference type="RefSeq" id="WP_044163001.1">
    <property type="nucleotide sequence ID" value="NZ_JACIER010000016.1"/>
</dbReference>
<protein>
    <submittedName>
        <fullName evidence="2">Uncharacterized protein</fullName>
    </submittedName>
</protein>
<evidence type="ECO:0000256" key="1">
    <source>
        <dbReference type="SAM" id="Phobius"/>
    </source>
</evidence>
<organism evidence="2 3">
    <name type="scientific">Bacteroides reticulotermitis</name>
    <dbReference type="NCBI Taxonomy" id="1133319"/>
    <lineage>
        <taxon>Bacteria</taxon>
        <taxon>Pseudomonadati</taxon>
        <taxon>Bacteroidota</taxon>
        <taxon>Bacteroidia</taxon>
        <taxon>Bacteroidales</taxon>
        <taxon>Bacteroidaceae</taxon>
        <taxon>Bacteroides</taxon>
    </lineage>
</organism>
<name>A0A840DAG3_9BACE</name>
<dbReference type="EMBL" id="JACIER010000016">
    <property type="protein sequence ID" value="MBB4045625.1"/>
    <property type="molecule type" value="Genomic_DNA"/>
</dbReference>
<sequence length="293" mass="33815">MCNIQQITVAWEFEYEEPFGKDIIRLVSLFVVIFNFIENLLINTVPFLYHYNCANFVSCTNKLYDMKFLCTLLSLAILSLFFSCNKKIDNPKLIESLQVHIDSVVKQGYQIDKIAISSKSFADHGKDDLGYLEHMFIYAVAPDSTIKYLANFSLSGGSVDNELIFHGYPTNSYNKKKEIRYSFKPNMVDALAKLEDVKKLIPDNYKYEHLLKLSYLVTKDAQPVYEFKMGLKPNSKDVSHPNVKQEDVTHVTVTNSTRRRKFGMTETTHSTNVDKTTQHTITFWLRGDQIEII</sequence>